<evidence type="ECO:0000256" key="11">
    <source>
        <dbReference type="ARBA" id="ARBA00023146"/>
    </source>
</evidence>
<dbReference type="EC" id="6.1.1.20" evidence="13"/>
<evidence type="ECO:0000256" key="12">
    <source>
        <dbReference type="ARBA" id="ARBA00049255"/>
    </source>
</evidence>
<dbReference type="Proteomes" id="UP001207252">
    <property type="component" value="Unassembled WGS sequence"/>
</dbReference>
<comment type="subcellular location">
    <subcellularLocation>
        <location evidence="1 13">Cytoplasm</location>
    </subcellularLocation>
</comment>
<dbReference type="PANTHER" id="PTHR11538">
    <property type="entry name" value="PHENYLALANYL-TRNA SYNTHETASE"/>
    <property type="match status" value="1"/>
</dbReference>
<name>A0ABT3BPK1_9BACT</name>
<dbReference type="SUPFAM" id="SSF55681">
    <property type="entry name" value="Class II aaRS and biotin synthetases"/>
    <property type="match status" value="1"/>
</dbReference>
<dbReference type="HAMAP" id="MF_00281">
    <property type="entry name" value="Phe_tRNA_synth_alpha1"/>
    <property type="match status" value="1"/>
</dbReference>
<keyword evidence="6 13" id="KW-0479">Metal-binding</keyword>
<evidence type="ECO:0000256" key="9">
    <source>
        <dbReference type="ARBA" id="ARBA00022842"/>
    </source>
</evidence>
<comment type="subunit">
    <text evidence="3 13">Tetramer of two alpha and two beta subunits.</text>
</comment>
<evidence type="ECO:0000256" key="7">
    <source>
        <dbReference type="ARBA" id="ARBA00022741"/>
    </source>
</evidence>
<evidence type="ECO:0000313" key="17">
    <source>
        <dbReference type="Proteomes" id="UP001207252"/>
    </source>
</evidence>
<evidence type="ECO:0000259" key="15">
    <source>
        <dbReference type="PROSITE" id="PS50862"/>
    </source>
</evidence>
<feature type="binding site" evidence="13">
    <location>
        <position position="249"/>
    </location>
    <ligand>
        <name>Mg(2+)</name>
        <dbReference type="ChEBI" id="CHEBI:18420"/>
        <note>shared with beta subunit</note>
    </ligand>
</feature>
<keyword evidence="8 13" id="KW-0067">ATP-binding</keyword>
<keyword evidence="4 13" id="KW-0963">Cytoplasm</keyword>
<evidence type="ECO:0000313" key="16">
    <source>
        <dbReference type="EMBL" id="MCV3754032.1"/>
    </source>
</evidence>
<dbReference type="InterPro" id="IPR004529">
    <property type="entry name" value="Phe-tRNA-synth_IIc_asu"/>
</dbReference>
<protein>
    <recommendedName>
        <fullName evidence="13">Phenylalanine--tRNA ligase alpha subunit</fullName>
        <ecNumber evidence="13">6.1.1.20</ecNumber>
    </recommendedName>
    <alternativeName>
        <fullName evidence="13">Phenylalanyl-tRNA synthetase alpha subunit</fullName>
        <shortName evidence="13">PheRS</shortName>
    </alternativeName>
</protein>
<evidence type="ECO:0000256" key="2">
    <source>
        <dbReference type="ARBA" id="ARBA00010207"/>
    </source>
</evidence>
<proteinExistence type="inferred from homology"/>
<comment type="cofactor">
    <cofactor evidence="13">
        <name>Mg(2+)</name>
        <dbReference type="ChEBI" id="CHEBI:18420"/>
    </cofactor>
    <text evidence="13">Binds 2 magnesium ions per tetramer.</text>
</comment>
<keyword evidence="17" id="KW-1185">Reference proteome</keyword>
<dbReference type="InterPro" id="IPR006195">
    <property type="entry name" value="aa-tRNA-synth_II"/>
</dbReference>
<evidence type="ECO:0000256" key="8">
    <source>
        <dbReference type="ARBA" id="ARBA00022840"/>
    </source>
</evidence>
<keyword evidence="5 13" id="KW-0436">Ligase</keyword>
<comment type="catalytic activity">
    <reaction evidence="12 13">
        <text>tRNA(Phe) + L-phenylalanine + ATP = L-phenylalanyl-tRNA(Phe) + AMP + diphosphate + H(+)</text>
        <dbReference type="Rhea" id="RHEA:19413"/>
        <dbReference type="Rhea" id="RHEA-COMP:9668"/>
        <dbReference type="Rhea" id="RHEA-COMP:9699"/>
        <dbReference type="ChEBI" id="CHEBI:15378"/>
        <dbReference type="ChEBI" id="CHEBI:30616"/>
        <dbReference type="ChEBI" id="CHEBI:33019"/>
        <dbReference type="ChEBI" id="CHEBI:58095"/>
        <dbReference type="ChEBI" id="CHEBI:78442"/>
        <dbReference type="ChEBI" id="CHEBI:78531"/>
        <dbReference type="ChEBI" id="CHEBI:456215"/>
        <dbReference type="EC" id="6.1.1.20"/>
    </reaction>
</comment>
<evidence type="ECO:0000256" key="3">
    <source>
        <dbReference type="ARBA" id="ARBA00011209"/>
    </source>
</evidence>
<evidence type="ECO:0000256" key="10">
    <source>
        <dbReference type="ARBA" id="ARBA00022917"/>
    </source>
</evidence>
<accession>A0ABT3BPK1</accession>
<dbReference type="InterPro" id="IPR045864">
    <property type="entry name" value="aa-tRNA-synth_II/BPL/LPL"/>
</dbReference>
<feature type="domain" description="Aminoacyl-transfer RNA synthetases class-II family profile" evidence="15">
    <location>
        <begin position="182"/>
        <end position="312"/>
    </location>
</feature>
<dbReference type="NCBIfam" id="TIGR00468">
    <property type="entry name" value="pheS"/>
    <property type="match status" value="1"/>
</dbReference>
<evidence type="ECO:0000256" key="14">
    <source>
        <dbReference type="SAM" id="Coils"/>
    </source>
</evidence>
<dbReference type="InterPro" id="IPR002319">
    <property type="entry name" value="Phenylalanyl-tRNA_Synthase"/>
</dbReference>
<reference evidence="16 17" key="1">
    <citation type="journal article" date="2020" name="Int. J. Syst. Evol. Microbiol.">
        <title>Ureaplasma miroungigenitalium sp. nov. isolated from northern elephant seals (Mirounga angustirostris) and Ureaplasma zalophigenitalium sp. nov. isolated from California sea lions (Zalophus californianus).</title>
        <authorList>
            <person name="Volokhov D.V."/>
            <person name="Gulland F.M."/>
            <person name="Gao Y."/>
            <person name="Chizhikov V.E."/>
        </authorList>
    </citation>
    <scope>NUCLEOTIDE SEQUENCE [LARGE SCALE GENOMIC DNA]</scope>
    <source>
        <strain evidence="16 17">CSL7644-GEN</strain>
    </source>
</reference>
<dbReference type="EMBL" id="JAOXHJ010000002">
    <property type="protein sequence ID" value="MCV3754032.1"/>
    <property type="molecule type" value="Genomic_DNA"/>
</dbReference>
<evidence type="ECO:0000256" key="1">
    <source>
        <dbReference type="ARBA" id="ARBA00004496"/>
    </source>
</evidence>
<gene>
    <name evidence="13 16" type="primary">pheS</name>
    <name evidence="16" type="ORF">OF365_01465</name>
</gene>
<keyword evidence="9 13" id="KW-0460">Magnesium</keyword>
<comment type="caution">
    <text evidence="16">The sequence shown here is derived from an EMBL/GenBank/DDBJ whole genome shotgun (WGS) entry which is preliminary data.</text>
</comment>
<dbReference type="Gene3D" id="3.30.930.10">
    <property type="entry name" value="Bira Bifunctional Protein, Domain 2"/>
    <property type="match status" value="1"/>
</dbReference>
<feature type="coiled-coil region" evidence="14">
    <location>
        <begin position="1"/>
        <end position="28"/>
    </location>
</feature>
<organism evidence="16 17">
    <name type="scientific">Ureaplasma zalophigenitalium</name>
    <dbReference type="NCBI Taxonomy" id="907723"/>
    <lineage>
        <taxon>Bacteria</taxon>
        <taxon>Bacillati</taxon>
        <taxon>Mycoplasmatota</taxon>
        <taxon>Mycoplasmoidales</taxon>
        <taxon>Mycoplasmoidaceae</taxon>
        <taxon>Ureaplasma</taxon>
    </lineage>
</organism>
<comment type="similarity">
    <text evidence="2 13">Belongs to the class-II aminoacyl-tRNA synthetase family. Phe-tRNA synthetase alpha subunit type 1 subfamily.</text>
</comment>
<dbReference type="PANTHER" id="PTHR11538:SF41">
    <property type="entry name" value="PHENYLALANINE--TRNA LIGASE, MITOCHONDRIAL"/>
    <property type="match status" value="1"/>
</dbReference>
<keyword evidence="14" id="KW-0175">Coiled coil</keyword>
<dbReference type="Pfam" id="PF01409">
    <property type="entry name" value="tRNA-synt_2d"/>
    <property type="match status" value="1"/>
</dbReference>
<evidence type="ECO:0000256" key="6">
    <source>
        <dbReference type="ARBA" id="ARBA00022723"/>
    </source>
</evidence>
<dbReference type="CDD" id="cd00496">
    <property type="entry name" value="PheRS_alpha_core"/>
    <property type="match status" value="1"/>
</dbReference>
<dbReference type="InterPro" id="IPR022911">
    <property type="entry name" value="Phe_tRNA_ligase_alpha1_bac"/>
</dbReference>
<keyword evidence="11 13" id="KW-0030">Aminoacyl-tRNA synthetase</keyword>
<evidence type="ECO:0000256" key="5">
    <source>
        <dbReference type="ARBA" id="ARBA00022598"/>
    </source>
</evidence>
<sequence length="333" mass="38704">MIQQEKLLLELKTKLSQAQNKQQLIEIKNVFVKQYLNPLYAQLKNAHDKKAMGLLLNKFKLAIEQTYNDICVFFDQQEEPKDFGLTNNLTLPAHDLTNGHLHLFTQTINDVVNFFKQLNFDIITGDEVVLQSKNFDALNINENHPARMNADSFFINHEFMLRTHCTTNTAYLLENNPAQDIRIMSYGNVYRKDDDDATHSHQFMQIDFVWVKENLSIANLKWLITEFLSFIFQKQLKTRFRLSFFPFTEPSFEVDVECFKCNGAGCHVCKQSTWIEIMGAGMLHKNVLQAANLPMNLSGLAFGIGIDRIIMLKHNIDDIRHLYANNLKFNKQF</sequence>
<evidence type="ECO:0000256" key="4">
    <source>
        <dbReference type="ARBA" id="ARBA00022490"/>
    </source>
</evidence>
<keyword evidence="10 13" id="KW-0648">Protein biosynthesis</keyword>
<dbReference type="PROSITE" id="PS50862">
    <property type="entry name" value="AA_TRNA_LIGASE_II"/>
    <property type="match status" value="1"/>
</dbReference>
<evidence type="ECO:0000256" key="13">
    <source>
        <dbReference type="HAMAP-Rule" id="MF_00281"/>
    </source>
</evidence>
<keyword evidence="7 13" id="KW-0547">Nucleotide-binding</keyword>
<dbReference type="GO" id="GO:0004826">
    <property type="term" value="F:phenylalanine-tRNA ligase activity"/>
    <property type="evidence" value="ECO:0007669"/>
    <property type="project" value="UniProtKB-EC"/>
</dbReference>